<dbReference type="InterPro" id="IPR036097">
    <property type="entry name" value="HisK_dim/P_sf"/>
</dbReference>
<evidence type="ECO:0000256" key="5">
    <source>
        <dbReference type="ARBA" id="ARBA00022553"/>
    </source>
</evidence>
<dbReference type="Proteomes" id="UP000236311">
    <property type="component" value="Unassembled WGS sequence"/>
</dbReference>
<feature type="coiled-coil region" evidence="11">
    <location>
        <begin position="315"/>
        <end position="359"/>
    </location>
</feature>
<evidence type="ECO:0000256" key="10">
    <source>
        <dbReference type="PROSITE-ProRule" id="PRU00169"/>
    </source>
</evidence>
<dbReference type="SMART" id="SM00448">
    <property type="entry name" value="REC"/>
    <property type="match status" value="2"/>
</dbReference>
<dbReference type="RefSeq" id="WP_103240061.1">
    <property type="nucleotide sequence ID" value="NZ_JANJZD010000012.1"/>
</dbReference>
<evidence type="ECO:0000256" key="2">
    <source>
        <dbReference type="ARBA" id="ARBA00006402"/>
    </source>
</evidence>
<evidence type="ECO:0000256" key="4">
    <source>
        <dbReference type="ARBA" id="ARBA00018672"/>
    </source>
</evidence>
<accession>A0A2K4ZHM2</accession>
<dbReference type="EMBL" id="OFSM01000013">
    <property type="protein sequence ID" value="SOY29979.1"/>
    <property type="molecule type" value="Genomic_DNA"/>
</dbReference>
<evidence type="ECO:0000256" key="7">
    <source>
        <dbReference type="ARBA" id="ARBA00023012"/>
    </source>
</evidence>
<evidence type="ECO:0000259" key="14">
    <source>
        <dbReference type="PROSITE" id="PS50110"/>
    </source>
</evidence>
<keyword evidence="15" id="KW-0808">Transferase</keyword>
<dbReference type="PANTHER" id="PTHR45339:SF5">
    <property type="entry name" value="HISTIDINE KINASE"/>
    <property type="match status" value="1"/>
</dbReference>
<keyword evidence="7" id="KW-0902">Two-component regulatory system</keyword>
<evidence type="ECO:0000256" key="6">
    <source>
        <dbReference type="ARBA" id="ARBA00022777"/>
    </source>
</evidence>
<dbReference type="Gene3D" id="3.30.565.10">
    <property type="entry name" value="Histidine kinase-like ATPase, C-terminal domain"/>
    <property type="match status" value="1"/>
</dbReference>
<feature type="domain" description="Response regulatory" evidence="14">
    <location>
        <begin position="740"/>
        <end position="860"/>
    </location>
</feature>
<keyword evidence="12" id="KW-0472">Membrane</keyword>
<feature type="transmembrane region" description="Helical" evidence="12">
    <location>
        <begin position="292"/>
        <end position="312"/>
    </location>
</feature>
<keyword evidence="5 10" id="KW-0597">Phosphoprotein</keyword>
<dbReference type="CDD" id="cd16922">
    <property type="entry name" value="HATPase_EvgS-ArcB-TorS-like"/>
    <property type="match status" value="1"/>
</dbReference>
<dbReference type="OrthoDB" id="9813048at2"/>
<evidence type="ECO:0000259" key="13">
    <source>
        <dbReference type="PROSITE" id="PS50109"/>
    </source>
</evidence>
<dbReference type="CDD" id="cd00082">
    <property type="entry name" value="HisKA"/>
    <property type="match status" value="1"/>
</dbReference>
<dbReference type="SMART" id="SM00387">
    <property type="entry name" value="HATPase_c"/>
    <property type="match status" value="1"/>
</dbReference>
<dbReference type="InterPro" id="IPR011006">
    <property type="entry name" value="CheY-like_superfamily"/>
</dbReference>
<organism evidence="15 16">
    <name type="scientific">Acetatifactor muris</name>
    <dbReference type="NCBI Taxonomy" id="879566"/>
    <lineage>
        <taxon>Bacteria</taxon>
        <taxon>Bacillati</taxon>
        <taxon>Bacillota</taxon>
        <taxon>Clostridia</taxon>
        <taxon>Lachnospirales</taxon>
        <taxon>Lachnospiraceae</taxon>
        <taxon>Acetatifactor</taxon>
    </lineage>
</organism>
<dbReference type="InterPro" id="IPR005467">
    <property type="entry name" value="His_kinase_dom"/>
</dbReference>
<evidence type="ECO:0000256" key="9">
    <source>
        <dbReference type="ARBA" id="ARBA00074306"/>
    </source>
</evidence>
<dbReference type="PRINTS" id="PR00344">
    <property type="entry name" value="BCTRLSENSOR"/>
</dbReference>
<dbReference type="Pfam" id="PF02518">
    <property type="entry name" value="HATPase_c"/>
    <property type="match status" value="1"/>
</dbReference>
<protein>
    <recommendedName>
        <fullName evidence="9">Circadian input-output histidine kinase CikA</fullName>
        <ecNumber evidence="3">2.7.13.3</ecNumber>
    </recommendedName>
    <alternativeName>
        <fullName evidence="4">Stage 0 sporulation protein A homolog</fullName>
    </alternativeName>
</protein>
<name>A0A2K4ZHM2_9FIRM</name>
<comment type="similarity">
    <text evidence="2">In the N-terminal section; belongs to the phytochrome family.</text>
</comment>
<evidence type="ECO:0000256" key="12">
    <source>
        <dbReference type="SAM" id="Phobius"/>
    </source>
</evidence>
<dbReference type="PROSITE" id="PS50109">
    <property type="entry name" value="HIS_KIN"/>
    <property type="match status" value="1"/>
</dbReference>
<feature type="domain" description="Response regulatory" evidence="14">
    <location>
        <begin position="598"/>
        <end position="718"/>
    </location>
</feature>
<dbReference type="Pfam" id="PF00072">
    <property type="entry name" value="Response_reg"/>
    <property type="match status" value="2"/>
</dbReference>
<dbReference type="FunFam" id="3.30.565.10:FF:000010">
    <property type="entry name" value="Sensor histidine kinase RcsC"/>
    <property type="match status" value="1"/>
</dbReference>
<dbReference type="SUPFAM" id="SSF55874">
    <property type="entry name" value="ATPase domain of HSP90 chaperone/DNA topoisomerase II/histidine kinase"/>
    <property type="match status" value="1"/>
</dbReference>
<keyword evidence="12" id="KW-0812">Transmembrane</keyword>
<dbReference type="InterPro" id="IPR036890">
    <property type="entry name" value="HATPase_C_sf"/>
</dbReference>
<dbReference type="AlphaFoldDB" id="A0A2K4ZHM2"/>
<keyword evidence="6 15" id="KW-0418">Kinase</keyword>
<dbReference type="Pfam" id="PF00512">
    <property type="entry name" value="HisKA"/>
    <property type="match status" value="1"/>
</dbReference>
<dbReference type="InterPro" id="IPR004358">
    <property type="entry name" value="Sig_transdc_His_kin-like_C"/>
</dbReference>
<dbReference type="PANTHER" id="PTHR45339">
    <property type="entry name" value="HYBRID SIGNAL TRANSDUCTION HISTIDINE KINASE J"/>
    <property type="match status" value="1"/>
</dbReference>
<dbReference type="Gene3D" id="3.40.50.2300">
    <property type="match status" value="2"/>
</dbReference>
<evidence type="ECO:0000256" key="3">
    <source>
        <dbReference type="ARBA" id="ARBA00012438"/>
    </source>
</evidence>
<evidence type="ECO:0000313" key="15">
    <source>
        <dbReference type="EMBL" id="SOY29979.1"/>
    </source>
</evidence>
<gene>
    <name evidence="15" type="primary">barA_3</name>
    <name evidence="15" type="ORF">AMURIS_02700</name>
</gene>
<dbReference type="InterPro" id="IPR001789">
    <property type="entry name" value="Sig_transdc_resp-reg_receiver"/>
</dbReference>
<dbReference type="InterPro" id="IPR003661">
    <property type="entry name" value="HisK_dim/P_dom"/>
</dbReference>
<comment type="catalytic activity">
    <reaction evidence="1">
        <text>ATP + protein L-histidine = ADP + protein N-phospho-L-histidine.</text>
        <dbReference type="EC" id="2.7.13.3"/>
    </reaction>
</comment>
<feature type="modified residue" description="4-aspartylphosphate" evidence="10">
    <location>
        <position position="792"/>
    </location>
</feature>
<dbReference type="Gene3D" id="1.10.287.130">
    <property type="match status" value="1"/>
</dbReference>
<keyword evidence="11" id="KW-0175">Coiled coil</keyword>
<dbReference type="SUPFAM" id="SSF52172">
    <property type="entry name" value="CheY-like"/>
    <property type="match status" value="2"/>
</dbReference>
<dbReference type="GO" id="GO:0000155">
    <property type="term" value="F:phosphorelay sensor kinase activity"/>
    <property type="evidence" value="ECO:0007669"/>
    <property type="project" value="InterPro"/>
</dbReference>
<feature type="domain" description="Histidine kinase" evidence="13">
    <location>
        <begin position="359"/>
        <end position="584"/>
    </location>
</feature>
<dbReference type="InterPro" id="IPR003594">
    <property type="entry name" value="HATPase_dom"/>
</dbReference>
<evidence type="ECO:0000313" key="16">
    <source>
        <dbReference type="Proteomes" id="UP000236311"/>
    </source>
</evidence>
<keyword evidence="16" id="KW-1185">Reference proteome</keyword>
<dbReference type="CDD" id="cd17546">
    <property type="entry name" value="REC_hyHK_CKI1_RcsC-like"/>
    <property type="match status" value="1"/>
</dbReference>
<dbReference type="SUPFAM" id="SSF47384">
    <property type="entry name" value="Homodimeric domain of signal transducing histidine kinase"/>
    <property type="match status" value="1"/>
</dbReference>
<evidence type="ECO:0000256" key="11">
    <source>
        <dbReference type="SAM" id="Coils"/>
    </source>
</evidence>
<proteinExistence type="inferred from homology"/>
<sequence length="860" mass="95608">MKNIELPRSLKISTTIIICLNIFVFLFLGISINNMSESTIENIGTAYMAGMNEQVSLHFETIIDLRLTMAESIAHIAAGEEHSDYGSKEEIEYGARARHFLCAALYSSDGDIEMIYGDPVELNHPEPFLESLQNGERKVVSAVDSSGNSVILFGVPCEYPMSDGSDSLAIIVGLSSKYMGEVLFLDSDSSLIYSFVIRRDGSYVVRNTNGTHDNYFDRLSDIFDGQPEEADYYIGQIAAAMNADEDYSVILKNGESRRHLYCFSLPYCEWYLVTVLPFSGLDQAISGMSSHWLVTVYAASFAVIAMLLYIFFQYLKIFKNQVSELKRMNEEMDAARRAAEKAQKEAERANAAKQEFLSSMSHDIRTPMNAIIGMTALAANNTHNPERTQEYLRKITLSSKHLLGLINDVLDISKIESGKMVLNVEPTSLREVMDSIVNIMQPQVRAKNQLFNAVAYEILSEDVCCDSVRLNQVLINLLGNAVKFTPEGGTVQVSVYQEPLPEDTSCVRTHFLVSDTGIGMSKEYQKEIFDSFSREDNTRVQKTEGSGLGMAITKYIVDAMGGTISVKSEQGRGSEFHVVLDLAKAAEQEAEPVLPAWKVLVVDEDERLCSSAVHFLNAMGLHAEWCLSAEPAMGLIADRHQQNDDYQVILLGWKLPGMNGIEAAREIRLKYKESSPALLLAALDWSGMEAEARAAGITGFISLPLFRSALYDALKVLAGTPGEEIADAGKENDLAFQGKHILMAEDNEINWEVARELLSVLELDLDWVENGQICFEKFANSPVGYYDAILMDVRMPLMDGYEATRAIRDLERADADIPIIAMTADAFSEDIQKCLDCGMDDHLAKPIDVQTVARKLKKYL</sequence>
<reference evidence="15 16" key="1">
    <citation type="submission" date="2018-01" db="EMBL/GenBank/DDBJ databases">
        <authorList>
            <person name="Gaut B.S."/>
            <person name="Morton B.R."/>
            <person name="Clegg M.T."/>
            <person name="Duvall M.R."/>
        </authorList>
    </citation>
    <scope>NUCLEOTIDE SEQUENCE [LARGE SCALE GENOMIC DNA]</scope>
    <source>
        <strain evidence="15">GP69</strain>
    </source>
</reference>
<comment type="function">
    <text evidence="8">May play the central regulatory role in sporulation. It may be an element of the effector pathway responsible for the activation of sporulation genes in response to nutritional stress. Spo0A may act in concert with spo0H (a sigma factor) to control the expression of some genes that are critical to the sporulation process.</text>
</comment>
<dbReference type="SMART" id="SM00388">
    <property type="entry name" value="HisKA"/>
    <property type="match status" value="1"/>
</dbReference>
<evidence type="ECO:0000256" key="1">
    <source>
        <dbReference type="ARBA" id="ARBA00000085"/>
    </source>
</evidence>
<keyword evidence="12" id="KW-1133">Transmembrane helix</keyword>
<comment type="caution">
    <text evidence="10">Lacks conserved residue(s) required for the propagation of feature annotation.</text>
</comment>
<evidence type="ECO:0000256" key="8">
    <source>
        <dbReference type="ARBA" id="ARBA00024867"/>
    </source>
</evidence>
<dbReference type="EC" id="2.7.13.3" evidence="3"/>
<dbReference type="PROSITE" id="PS50110">
    <property type="entry name" value="RESPONSE_REGULATORY"/>
    <property type="match status" value="2"/>
</dbReference>
<feature type="transmembrane region" description="Helical" evidence="12">
    <location>
        <begin position="12"/>
        <end position="32"/>
    </location>
</feature>